<keyword evidence="4" id="KW-0007">Acetylation</keyword>
<dbReference type="GO" id="GO:0005615">
    <property type="term" value="C:extracellular space"/>
    <property type="evidence" value="ECO:0007669"/>
    <property type="project" value="TreeGrafter"/>
</dbReference>
<evidence type="ECO:0000256" key="10">
    <source>
        <dbReference type="SAM" id="MobiDB-lite"/>
    </source>
</evidence>
<dbReference type="Pfam" id="PF00038">
    <property type="entry name" value="Filament"/>
    <property type="match status" value="1"/>
</dbReference>
<keyword evidence="5 9" id="KW-0175">Coiled coil</keyword>
<accession>A0A6P5ITN1</accession>
<gene>
    <name evidence="13" type="primary">LOC110194129</name>
</gene>
<keyword evidence="6" id="KW-0325">Glycoprotein</keyword>
<dbReference type="GO" id="GO:0031424">
    <property type="term" value="P:keratinization"/>
    <property type="evidence" value="ECO:0007669"/>
    <property type="project" value="TreeGrafter"/>
</dbReference>
<feature type="domain" description="IF rod" evidence="11">
    <location>
        <begin position="1"/>
        <end position="244"/>
    </location>
</feature>
<dbReference type="PROSITE" id="PS00226">
    <property type="entry name" value="IF_ROD_1"/>
    <property type="match status" value="1"/>
</dbReference>
<dbReference type="InParanoid" id="A0A6P5ITN1"/>
<dbReference type="FunFam" id="1.20.5.170:FF:000065">
    <property type="entry name" value="Keratin, type II cytoskeletal 80"/>
    <property type="match status" value="1"/>
</dbReference>
<feature type="compositionally biased region" description="Polar residues" evidence="10">
    <location>
        <begin position="344"/>
        <end position="357"/>
    </location>
</feature>
<dbReference type="FunFam" id="1.20.5.500:FF:000001">
    <property type="entry name" value="Type II keratin 23"/>
    <property type="match status" value="1"/>
</dbReference>
<proteinExistence type="inferred from homology"/>
<feature type="compositionally biased region" description="Gly residues" evidence="10">
    <location>
        <begin position="282"/>
        <end position="293"/>
    </location>
</feature>
<evidence type="ECO:0000259" key="11">
    <source>
        <dbReference type="PROSITE" id="PS51842"/>
    </source>
</evidence>
<organism evidence="12 13">
    <name type="scientific">Phascolarctos cinereus</name>
    <name type="common">Koala</name>
    <dbReference type="NCBI Taxonomy" id="38626"/>
    <lineage>
        <taxon>Eukaryota</taxon>
        <taxon>Metazoa</taxon>
        <taxon>Chordata</taxon>
        <taxon>Craniata</taxon>
        <taxon>Vertebrata</taxon>
        <taxon>Euteleostomi</taxon>
        <taxon>Mammalia</taxon>
        <taxon>Metatheria</taxon>
        <taxon>Diprotodontia</taxon>
        <taxon>Phascolarctidae</taxon>
        <taxon>Phascolarctos</taxon>
    </lineage>
</organism>
<evidence type="ECO:0000313" key="13">
    <source>
        <dbReference type="RefSeq" id="XP_020821954.1"/>
    </source>
</evidence>
<dbReference type="Gene3D" id="1.20.5.1160">
    <property type="entry name" value="Vasodilator-stimulated phosphoprotein"/>
    <property type="match status" value="1"/>
</dbReference>
<dbReference type="GeneID" id="110194129"/>
<reference evidence="13" key="1">
    <citation type="submission" date="2025-08" db="UniProtKB">
        <authorList>
            <consortium name="RefSeq"/>
        </authorList>
    </citation>
    <scope>IDENTIFICATION</scope>
    <source>
        <tissue evidence="13">Spleen</tissue>
    </source>
</reference>
<dbReference type="PRINTS" id="PR01276">
    <property type="entry name" value="TYPE2KERATIN"/>
</dbReference>
<keyword evidence="12" id="KW-1185">Reference proteome</keyword>
<name>A0A6P5ITN1_PHACI</name>
<dbReference type="KEGG" id="pcw:110194129"/>
<feature type="coiled-coil region" evidence="9">
    <location>
        <begin position="7"/>
        <end position="34"/>
    </location>
</feature>
<keyword evidence="2" id="KW-0416">Keratin</keyword>
<dbReference type="FunFam" id="1.20.5.1160:FF:000001">
    <property type="entry name" value="Keratin type II"/>
    <property type="match status" value="1"/>
</dbReference>
<evidence type="ECO:0000256" key="8">
    <source>
        <dbReference type="RuleBase" id="RU000685"/>
    </source>
</evidence>
<dbReference type="GO" id="GO:0045109">
    <property type="term" value="P:intermediate filament organization"/>
    <property type="evidence" value="ECO:0007669"/>
    <property type="project" value="TreeGrafter"/>
</dbReference>
<keyword evidence="3 8" id="KW-0403">Intermediate filament</keyword>
<dbReference type="AlphaFoldDB" id="A0A6P5ITN1"/>
<comment type="similarity">
    <text evidence="7 8">Belongs to the intermediate filament family.</text>
</comment>
<dbReference type="SUPFAM" id="SSF64593">
    <property type="entry name" value="Intermediate filament protein, coiled coil region"/>
    <property type="match status" value="1"/>
</dbReference>
<keyword evidence="1" id="KW-1017">Isopeptide bond</keyword>
<dbReference type="Gene3D" id="1.20.5.170">
    <property type="match status" value="1"/>
</dbReference>
<dbReference type="InterPro" id="IPR003054">
    <property type="entry name" value="Keratin_II"/>
</dbReference>
<dbReference type="PANTHER" id="PTHR45616">
    <property type="entry name" value="GATA-TYPE DOMAIN-CONTAINING PROTEIN"/>
    <property type="match status" value="1"/>
</dbReference>
<evidence type="ECO:0000256" key="5">
    <source>
        <dbReference type="ARBA" id="ARBA00023054"/>
    </source>
</evidence>
<dbReference type="InterPro" id="IPR039008">
    <property type="entry name" value="IF_rod_dom"/>
</dbReference>
<evidence type="ECO:0000256" key="7">
    <source>
        <dbReference type="ARBA" id="ARBA00061646"/>
    </source>
</evidence>
<evidence type="ECO:0000256" key="6">
    <source>
        <dbReference type="ARBA" id="ARBA00023180"/>
    </source>
</evidence>
<dbReference type="GO" id="GO:0030280">
    <property type="term" value="F:structural constituent of skin epidermis"/>
    <property type="evidence" value="ECO:0007669"/>
    <property type="project" value="TreeGrafter"/>
</dbReference>
<dbReference type="PROSITE" id="PS51842">
    <property type="entry name" value="IF_ROD_2"/>
    <property type="match status" value="1"/>
</dbReference>
<evidence type="ECO:0000256" key="2">
    <source>
        <dbReference type="ARBA" id="ARBA00022744"/>
    </source>
</evidence>
<evidence type="ECO:0000256" key="4">
    <source>
        <dbReference type="ARBA" id="ARBA00022990"/>
    </source>
</evidence>
<dbReference type="SMART" id="SM01391">
    <property type="entry name" value="Filament"/>
    <property type="match status" value="1"/>
</dbReference>
<evidence type="ECO:0000313" key="12">
    <source>
        <dbReference type="Proteomes" id="UP000515140"/>
    </source>
</evidence>
<dbReference type="Proteomes" id="UP000515140">
    <property type="component" value="Unplaced"/>
</dbReference>
<dbReference type="Gene3D" id="1.20.5.500">
    <property type="entry name" value="Single helix bin"/>
    <property type="match status" value="1"/>
</dbReference>
<evidence type="ECO:0000256" key="1">
    <source>
        <dbReference type="ARBA" id="ARBA00022499"/>
    </source>
</evidence>
<evidence type="ECO:0000256" key="3">
    <source>
        <dbReference type="ARBA" id="ARBA00022754"/>
    </source>
</evidence>
<feature type="compositionally biased region" description="Gly residues" evidence="10">
    <location>
        <begin position="302"/>
        <end position="326"/>
    </location>
</feature>
<dbReference type="PANTHER" id="PTHR45616:SF24">
    <property type="entry name" value="KERATIN, TYPE II CYTOSKELETAL 1B"/>
    <property type="match status" value="1"/>
</dbReference>
<feature type="region of interest" description="Disordered" evidence="10">
    <location>
        <begin position="282"/>
        <end position="357"/>
    </location>
</feature>
<protein>
    <submittedName>
        <fullName evidence="13">Keratin, type II cytoskeletal 1b-like</fullName>
    </submittedName>
</protein>
<feature type="coiled-coil region" evidence="9">
    <location>
        <begin position="142"/>
        <end position="222"/>
    </location>
</feature>
<evidence type="ECO:0000256" key="9">
    <source>
        <dbReference type="SAM" id="Coils"/>
    </source>
</evidence>
<sequence>MLQDSEIRNMQDLVEDFKAKYEEEINKRTNAENDFVMLKKDVDAAYMNRVDLQSRVDTLLKDTDFLKFLHEAELSQMQTTTSDTNVILSMDNNRSLDLDSIIQEVQEQYELIFQKSKAETEAMYQDKYQELQITAGRHDDDLKNTKMEISELNRIIQRLQSEIGNVKKQIGQVQSLISDAEERGDQALQDAQQKLQDMEEALHQSKEEMARLLRDYQELLSTKLSLDVEIATYRKLLEGEEIRMSGEFQNPVSISVQSSKVTIGGSSSGGGGGVSYGGGGGSYGSSSGRGSGSFSGRESYGGSRGGGSSRGGGGGVYGGSSSGGYGESSRSRKSGLSSSRVQIIRTSTNSSSRHVIE</sequence>
<dbReference type="InterPro" id="IPR018039">
    <property type="entry name" value="IF_conserved"/>
</dbReference>
<dbReference type="RefSeq" id="XP_020821954.1">
    <property type="nucleotide sequence ID" value="XM_020966295.1"/>
</dbReference>
<dbReference type="GO" id="GO:0045095">
    <property type="term" value="C:keratin filament"/>
    <property type="evidence" value="ECO:0007669"/>
    <property type="project" value="InterPro"/>
</dbReference>